<keyword evidence="3" id="KW-1185">Reference proteome</keyword>
<sequence>MWIRYDHGESQPNFERRHRRLGGMIRLRQQWCPVWVFCLFLVLCPELYLSLSVQFQSEEPVYVILSQTLVLEARLDLADGEQVATVTWEREAEGRTDRGKVKVAEFPGKAPDARVTTEQQGATLRVTGFSREDRGIYTVTATGTAGSRSSAAPAREH</sequence>
<gene>
    <name evidence="2" type="ORF">ANANG_G00025230</name>
</gene>
<evidence type="ECO:0000313" key="3">
    <source>
        <dbReference type="Proteomes" id="UP001044222"/>
    </source>
</evidence>
<dbReference type="Pfam" id="PF07679">
    <property type="entry name" value="I-set"/>
    <property type="match status" value="1"/>
</dbReference>
<comment type="caution">
    <text evidence="2">The sequence shown here is derived from an EMBL/GenBank/DDBJ whole genome shotgun (WGS) entry which is preliminary data.</text>
</comment>
<dbReference type="InterPro" id="IPR013098">
    <property type="entry name" value="Ig_I-set"/>
</dbReference>
<evidence type="ECO:0000259" key="1">
    <source>
        <dbReference type="Pfam" id="PF07679"/>
    </source>
</evidence>
<dbReference type="AlphaFoldDB" id="A0A9D3SCC2"/>
<feature type="non-terminal residue" evidence="2">
    <location>
        <position position="157"/>
    </location>
</feature>
<organism evidence="2 3">
    <name type="scientific">Anguilla anguilla</name>
    <name type="common">European freshwater eel</name>
    <name type="synonym">Muraena anguilla</name>
    <dbReference type="NCBI Taxonomy" id="7936"/>
    <lineage>
        <taxon>Eukaryota</taxon>
        <taxon>Metazoa</taxon>
        <taxon>Chordata</taxon>
        <taxon>Craniata</taxon>
        <taxon>Vertebrata</taxon>
        <taxon>Euteleostomi</taxon>
        <taxon>Actinopterygii</taxon>
        <taxon>Neopterygii</taxon>
        <taxon>Teleostei</taxon>
        <taxon>Anguilliformes</taxon>
        <taxon>Anguillidae</taxon>
        <taxon>Anguilla</taxon>
    </lineage>
</organism>
<protein>
    <recommendedName>
        <fullName evidence="1">Immunoglobulin I-set domain-containing protein</fullName>
    </recommendedName>
</protein>
<proteinExistence type="predicted"/>
<dbReference type="Proteomes" id="UP001044222">
    <property type="component" value="Unassembled WGS sequence"/>
</dbReference>
<dbReference type="InterPro" id="IPR013783">
    <property type="entry name" value="Ig-like_fold"/>
</dbReference>
<reference evidence="2" key="1">
    <citation type="submission" date="2021-01" db="EMBL/GenBank/DDBJ databases">
        <title>A chromosome-scale assembly of European eel, Anguilla anguilla.</title>
        <authorList>
            <person name="Henkel C."/>
            <person name="Jong-Raadsen S.A."/>
            <person name="Dufour S."/>
            <person name="Weltzien F.-A."/>
            <person name="Palstra A.P."/>
            <person name="Pelster B."/>
            <person name="Spaink H.P."/>
            <person name="Van Den Thillart G.E."/>
            <person name="Jansen H."/>
            <person name="Zahm M."/>
            <person name="Klopp C."/>
            <person name="Cedric C."/>
            <person name="Louis A."/>
            <person name="Berthelot C."/>
            <person name="Parey E."/>
            <person name="Roest Crollius H."/>
            <person name="Montfort J."/>
            <person name="Robinson-Rechavi M."/>
            <person name="Bucao C."/>
            <person name="Bouchez O."/>
            <person name="Gislard M."/>
            <person name="Lluch J."/>
            <person name="Milhes M."/>
            <person name="Lampietro C."/>
            <person name="Lopez Roques C."/>
            <person name="Donnadieu C."/>
            <person name="Braasch I."/>
            <person name="Desvignes T."/>
            <person name="Postlethwait J."/>
            <person name="Bobe J."/>
            <person name="Guiguen Y."/>
            <person name="Dirks R."/>
        </authorList>
    </citation>
    <scope>NUCLEOTIDE SEQUENCE</scope>
    <source>
        <strain evidence="2">Tag_6206</strain>
        <tissue evidence="2">Liver</tissue>
    </source>
</reference>
<name>A0A9D3SCC2_ANGAN</name>
<feature type="domain" description="Immunoglobulin I-set" evidence="1">
    <location>
        <begin position="79"/>
        <end position="151"/>
    </location>
</feature>
<dbReference type="SUPFAM" id="SSF48726">
    <property type="entry name" value="Immunoglobulin"/>
    <property type="match status" value="1"/>
</dbReference>
<dbReference type="EMBL" id="JAFIRN010000001">
    <property type="protein sequence ID" value="KAG5857982.1"/>
    <property type="molecule type" value="Genomic_DNA"/>
</dbReference>
<dbReference type="InterPro" id="IPR036179">
    <property type="entry name" value="Ig-like_dom_sf"/>
</dbReference>
<evidence type="ECO:0000313" key="2">
    <source>
        <dbReference type="EMBL" id="KAG5857982.1"/>
    </source>
</evidence>
<accession>A0A9D3SCC2</accession>
<dbReference type="Gene3D" id="2.60.40.10">
    <property type="entry name" value="Immunoglobulins"/>
    <property type="match status" value="1"/>
</dbReference>